<feature type="domain" description="F-box" evidence="1">
    <location>
        <begin position="8"/>
        <end position="44"/>
    </location>
</feature>
<accession>A0A2U1M7E7</accession>
<dbReference type="PROSITE" id="PS50181">
    <property type="entry name" value="FBOX"/>
    <property type="match status" value="1"/>
</dbReference>
<dbReference type="EMBL" id="PKPP01006246">
    <property type="protein sequence ID" value="PWA57159.1"/>
    <property type="molecule type" value="Genomic_DNA"/>
</dbReference>
<name>A0A2U1M7E7_ARTAN</name>
<dbReference type="OrthoDB" id="1848700at2759"/>
<dbReference type="Pfam" id="PF00646">
    <property type="entry name" value="F-box"/>
    <property type="match status" value="1"/>
</dbReference>
<comment type="caution">
    <text evidence="2">The sequence shown here is derived from an EMBL/GenBank/DDBJ whole genome shotgun (WGS) entry which is preliminary data.</text>
</comment>
<keyword evidence="3" id="KW-1185">Reference proteome</keyword>
<organism evidence="2 3">
    <name type="scientific">Artemisia annua</name>
    <name type="common">Sweet wormwood</name>
    <dbReference type="NCBI Taxonomy" id="35608"/>
    <lineage>
        <taxon>Eukaryota</taxon>
        <taxon>Viridiplantae</taxon>
        <taxon>Streptophyta</taxon>
        <taxon>Embryophyta</taxon>
        <taxon>Tracheophyta</taxon>
        <taxon>Spermatophyta</taxon>
        <taxon>Magnoliopsida</taxon>
        <taxon>eudicotyledons</taxon>
        <taxon>Gunneridae</taxon>
        <taxon>Pentapetalae</taxon>
        <taxon>asterids</taxon>
        <taxon>campanulids</taxon>
        <taxon>Asterales</taxon>
        <taxon>Asteraceae</taxon>
        <taxon>Asteroideae</taxon>
        <taxon>Anthemideae</taxon>
        <taxon>Artemisiinae</taxon>
        <taxon>Artemisia</taxon>
    </lineage>
</organism>
<dbReference type="InterPro" id="IPR001810">
    <property type="entry name" value="F-box_dom"/>
</dbReference>
<evidence type="ECO:0000313" key="3">
    <source>
        <dbReference type="Proteomes" id="UP000245207"/>
    </source>
</evidence>
<dbReference type="InterPro" id="IPR053197">
    <property type="entry name" value="F-box_SCFL_complex_component"/>
</dbReference>
<dbReference type="SMART" id="SM00256">
    <property type="entry name" value="FBOX"/>
    <property type="match status" value="1"/>
</dbReference>
<proteinExistence type="predicted"/>
<dbReference type="Gene3D" id="3.80.10.10">
    <property type="entry name" value="Ribonuclease Inhibitor"/>
    <property type="match status" value="1"/>
</dbReference>
<dbReference type="Proteomes" id="UP000245207">
    <property type="component" value="Unassembled WGS sequence"/>
</dbReference>
<gene>
    <name evidence="2" type="ORF">CTI12_AA411830</name>
</gene>
<dbReference type="InterPro" id="IPR032675">
    <property type="entry name" value="LRR_dom_sf"/>
</dbReference>
<dbReference type="InterPro" id="IPR036047">
    <property type="entry name" value="F-box-like_dom_sf"/>
</dbReference>
<dbReference type="PANTHER" id="PTHR34223">
    <property type="entry name" value="OS11G0201299 PROTEIN"/>
    <property type="match status" value="1"/>
</dbReference>
<dbReference type="STRING" id="35608.A0A2U1M7E7"/>
<evidence type="ECO:0000313" key="2">
    <source>
        <dbReference type="EMBL" id="PWA57159.1"/>
    </source>
</evidence>
<dbReference type="PANTHER" id="PTHR34223:SF101">
    <property type="entry name" value="F-BOX DOMAIN-CONTAINING PROTEIN"/>
    <property type="match status" value="1"/>
</dbReference>
<dbReference type="AlphaFoldDB" id="A0A2U1M7E7"/>
<protein>
    <submittedName>
        <fullName evidence="2">F-box domain, Leucine-rich repeat domain, L domain-like protein</fullName>
    </submittedName>
</protein>
<sequence>MQSGKRLAVEVDSLPDDLIYKILSYVDTLYSVRLSVLSSRWRFIWISMPYLNFSSDEHISSSRYHEFVNNVLSVRCNNKIDVSSVSVMLGVNVTNRGLLLNSILDSILTMCKNLKNLTLERCRVFERDELSDAFTIINSRLLSLTLKKVVWHVDFVYVNTPQLKNLILVDTSPLEAKGYYGRSISALSGVTILTRDLTYLYIKGSYFPELCLDGFHSLEKVDLYISSPQKTNVHKIRYLLQRLHSVKSLALSLEIVELLSTSEEVISHQPSPFHSLKSLKIYPLQGLKPLELQCLRTYTLKSSLEMFPTQLDEEQEAMKKGLIH</sequence>
<evidence type="ECO:0000259" key="1">
    <source>
        <dbReference type="PROSITE" id="PS50181"/>
    </source>
</evidence>
<reference evidence="2 3" key="1">
    <citation type="journal article" date="2018" name="Mol. Plant">
        <title>The genome of Artemisia annua provides insight into the evolution of Asteraceae family and artemisinin biosynthesis.</title>
        <authorList>
            <person name="Shen Q."/>
            <person name="Zhang L."/>
            <person name="Liao Z."/>
            <person name="Wang S."/>
            <person name="Yan T."/>
            <person name="Shi P."/>
            <person name="Liu M."/>
            <person name="Fu X."/>
            <person name="Pan Q."/>
            <person name="Wang Y."/>
            <person name="Lv Z."/>
            <person name="Lu X."/>
            <person name="Zhang F."/>
            <person name="Jiang W."/>
            <person name="Ma Y."/>
            <person name="Chen M."/>
            <person name="Hao X."/>
            <person name="Li L."/>
            <person name="Tang Y."/>
            <person name="Lv G."/>
            <person name="Zhou Y."/>
            <person name="Sun X."/>
            <person name="Brodelius P.E."/>
            <person name="Rose J.K.C."/>
            <person name="Tang K."/>
        </authorList>
    </citation>
    <scope>NUCLEOTIDE SEQUENCE [LARGE SCALE GENOMIC DNA]</scope>
    <source>
        <strain evidence="3">cv. Huhao1</strain>
        <tissue evidence="2">Leaf</tissue>
    </source>
</reference>
<dbReference type="SUPFAM" id="SSF81383">
    <property type="entry name" value="F-box domain"/>
    <property type="match status" value="1"/>
</dbReference>
<dbReference type="Gene3D" id="1.20.1280.50">
    <property type="match status" value="1"/>
</dbReference>